<dbReference type="AlphaFoldDB" id="X0YFD9"/>
<evidence type="ECO:0000313" key="1">
    <source>
        <dbReference type="EMBL" id="GAG54560.1"/>
    </source>
</evidence>
<protein>
    <submittedName>
        <fullName evidence="1">Uncharacterized protein</fullName>
    </submittedName>
</protein>
<name>X0YFD9_9ZZZZ</name>
<proteinExistence type="predicted"/>
<comment type="caution">
    <text evidence="1">The sequence shown here is derived from an EMBL/GenBank/DDBJ whole genome shotgun (WGS) entry which is preliminary data.</text>
</comment>
<dbReference type="EMBL" id="BART01007169">
    <property type="protein sequence ID" value="GAG54560.1"/>
    <property type="molecule type" value="Genomic_DNA"/>
</dbReference>
<sequence>MKRKYLTIPILALMTLVPLVSVFGFEHIDNINDGISVYFLVDLEMGENLEINVTHTEDGNFALFLFGSRPTQSFVNDDKTLNPTIFSVALNYSIDDDPYINYTISEPKIYYIELILIEV</sequence>
<accession>X0YFD9</accession>
<gene>
    <name evidence="1" type="ORF">S01H4_16352</name>
</gene>
<organism evidence="1">
    <name type="scientific">marine sediment metagenome</name>
    <dbReference type="NCBI Taxonomy" id="412755"/>
    <lineage>
        <taxon>unclassified sequences</taxon>
        <taxon>metagenomes</taxon>
        <taxon>ecological metagenomes</taxon>
    </lineage>
</organism>
<reference evidence="1" key="1">
    <citation type="journal article" date="2014" name="Front. Microbiol.">
        <title>High frequency of phylogenetically diverse reductive dehalogenase-homologous genes in deep subseafloor sedimentary metagenomes.</title>
        <authorList>
            <person name="Kawai M."/>
            <person name="Futagami T."/>
            <person name="Toyoda A."/>
            <person name="Takaki Y."/>
            <person name="Nishi S."/>
            <person name="Hori S."/>
            <person name="Arai W."/>
            <person name="Tsubouchi T."/>
            <person name="Morono Y."/>
            <person name="Uchiyama I."/>
            <person name="Ito T."/>
            <person name="Fujiyama A."/>
            <person name="Inagaki F."/>
            <person name="Takami H."/>
        </authorList>
    </citation>
    <scope>NUCLEOTIDE SEQUENCE</scope>
    <source>
        <strain evidence="1">Expedition CK06-06</strain>
    </source>
</reference>